<keyword evidence="2" id="KW-1133">Transmembrane helix</keyword>
<evidence type="ECO:0000259" key="3">
    <source>
        <dbReference type="Pfam" id="PF13490"/>
    </source>
</evidence>
<accession>A0A5C5VE92</accession>
<dbReference type="AlphaFoldDB" id="A0A5C5VE92"/>
<evidence type="ECO:0000313" key="5">
    <source>
        <dbReference type="Proteomes" id="UP000316714"/>
    </source>
</evidence>
<proteinExistence type="predicted"/>
<comment type="caution">
    <text evidence="4">The sequence shown here is derived from an EMBL/GenBank/DDBJ whole genome shotgun (WGS) entry which is preliminary data.</text>
</comment>
<sequence>MRCDEVQDRLPEYVAGSLPEGERARVDAHLRSGCPECAAERDAIEQAVGLLAEGLPPVTPRAGLRDDVLAAIENERVTPATAGNPASEQSWAGYLPYLAVTVCAAVVGVAASLFLGPGGATDPGGVAGVSDPAADEAGVIQWRRRVAAAEREFGPPRAQLTGMPTRSEDPRIQAVVFYDPLASQMHVLVAGVEVSDPGRRVWAWFVDDADAVLFGGPLDSIGAAQASGVVDVPGDTTRVRGVLLTDEPAGDHAAPTGPELGRMQIGAEP</sequence>
<reference evidence="4 5" key="1">
    <citation type="submission" date="2019-02" db="EMBL/GenBank/DDBJ databases">
        <title>Deep-cultivation of Planctomycetes and their phenomic and genomic characterization uncovers novel biology.</title>
        <authorList>
            <person name="Wiegand S."/>
            <person name="Jogler M."/>
            <person name="Boedeker C."/>
            <person name="Pinto D."/>
            <person name="Vollmers J."/>
            <person name="Rivas-Marin E."/>
            <person name="Kohn T."/>
            <person name="Peeters S.H."/>
            <person name="Heuer A."/>
            <person name="Rast P."/>
            <person name="Oberbeckmann S."/>
            <person name="Bunk B."/>
            <person name="Jeske O."/>
            <person name="Meyerdierks A."/>
            <person name="Storesund J.E."/>
            <person name="Kallscheuer N."/>
            <person name="Luecker S."/>
            <person name="Lage O.M."/>
            <person name="Pohl T."/>
            <person name="Merkel B.J."/>
            <person name="Hornburger P."/>
            <person name="Mueller R.-W."/>
            <person name="Bruemmer F."/>
            <person name="Labrenz M."/>
            <person name="Spormann A.M."/>
            <person name="Op Den Camp H."/>
            <person name="Overmann J."/>
            <person name="Amann R."/>
            <person name="Jetten M.S.M."/>
            <person name="Mascher T."/>
            <person name="Medema M.H."/>
            <person name="Devos D.P."/>
            <person name="Kaster A.-K."/>
            <person name="Ovreas L."/>
            <person name="Rohde M."/>
            <person name="Galperin M.Y."/>
            <person name="Jogler C."/>
        </authorList>
    </citation>
    <scope>NUCLEOTIDE SEQUENCE [LARGE SCALE GENOMIC DNA]</scope>
    <source>
        <strain evidence="4 5">KOR34</strain>
    </source>
</reference>
<name>A0A5C5VE92_9BACT</name>
<protein>
    <submittedName>
        <fullName evidence="4">Anti-sigma-K factor rskA</fullName>
    </submittedName>
</protein>
<feature type="region of interest" description="Disordered" evidence="1">
    <location>
        <begin position="247"/>
        <end position="269"/>
    </location>
</feature>
<evidence type="ECO:0000256" key="2">
    <source>
        <dbReference type="SAM" id="Phobius"/>
    </source>
</evidence>
<dbReference type="Pfam" id="PF13490">
    <property type="entry name" value="zf-HC2"/>
    <property type="match status" value="1"/>
</dbReference>
<dbReference type="Proteomes" id="UP000316714">
    <property type="component" value="Unassembled WGS sequence"/>
</dbReference>
<evidence type="ECO:0000256" key="1">
    <source>
        <dbReference type="SAM" id="MobiDB-lite"/>
    </source>
</evidence>
<feature type="transmembrane region" description="Helical" evidence="2">
    <location>
        <begin position="94"/>
        <end position="115"/>
    </location>
</feature>
<dbReference type="Gene3D" id="1.10.10.1320">
    <property type="entry name" value="Anti-sigma factor, zinc-finger domain"/>
    <property type="match status" value="1"/>
</dbReference>
<keyword evidence="5" id="KW-1185">Reference proteome</keyword>
<dbReference type="RefSeq" id="WP_197531276.1">
    <property type="nucleotide sequence ID" value="NZ_SIHJ01000001.1"/>
</dbReference>
<feature type="domain" description="Putative zinc-finger" evidence="3">
    <location>
        <begin position="3"/>
        <end position="37"/>
    </location>
</feature>
<dbReference type="InterPro" id="IPR027383">
    <property type="entry name" value="Znf_put"/>
</dbReference>
<keyword evidence="2" id="KW-0812">Transmembrane</keyword>
<dbReference type="EMBL" id="SIHJ01000001">
    <property type="protein sequence ID" value="TWT36946.1"/>
    <property type="molecule type" value="Genomic_DNA"/>
</dbReference>
<evidence type="ECO:0000313" key="4">
    <source>
        <dbReference type="EMBL" id="TWT36946.1"/>
    </source>
</evidence>
<organism evidence="4 5">
    <name type="scientific">Posidoniimonas corsicana</name>
    <dbReference type="NCBI Taxonomy" id="1938618"/>
    <lineage>
        <taxon>Bacteria</taxon>
        <taxon>Pseudomonadati</taxon>
        <taxon>Planctomycetota</taxon>
        <taxon>Planctomycetia</taxon>
        <taxon>Pirellulales</taxon>
        <taxon>Lacipirellulaceae</taxon>
        <taxon>Posidoniimonas</taxon>
    </lineage>
</organism>
<gene>
    <name evidence="4" type="ORF">KOR34_18910</name>
</gene>
<dbReference type="InterPro" id="IPR041916">
    <property type="entry name" value="Anti_sigma_zinc_sf"/>
</dbReference>
<keyword evidence="2" id="KW-0472">Membrane</keyword>